<evidence type="ECO:0000313" key="1">
    <source>
        <dbReference type="EMBL" id="MFC4867664.1"/>
    </source>
</evidence>
<keyword evidence="2" id="KW-1185">Reference proteome</keyword>
<gene>
    <name evidence="1" type="ORF">ACFPCZ_13585</name>
</gene>
<proteinExistence type="predicted"/>
<protein>
    <recommendedName>
        <fullName evidence="3">Response regulatory domain-containing protein</fullName>
    </recommendedName>
</protein>
<comment type="caution">
    <text evidence="1">The sequence shown here is derived from an EMBL/GenBank/DDBJ whole genome shotgun (WGS) entry which is preliminary data.</text>
</comment>
<accession>A0ABV9SMY2</accession>
<dbReference type="Proteomes" id="UP001595858">
    <property type="component" value="Unassembled WGS sequence"/>
</dbReference>
<name>A0ABV9SMY2_9ACTN</name>
<dbReference type="InterPro" id="IPR011006">
    <property type="entry name" value="CheY-like_superfamily"/>
</dbReference>
<evidence type="ECO:0000313" key="2">
    <source>
        <dbReference type="Proteomes" id="UP001595858"/>
    </source>
</evidence>
<dbReference type="SUPFAM" id="SSF52172">
    <property type="entry name" value="CheY-like"/>
    <property type="match status" value="1"/>
</dbReference>
<organism evidence="1 2">
    <name type="scientific">Streptomonospora arabica</name>
    <dbReference type="NCBI Taxonomy" id="412417"/>
    <lineage>
        <taxon>Bacteria</taxon>
        <taxon>Bacillati</taxon>
        <taxon>Actinomycetota</taxon>
        <taxon>Actinomycetes</taxon>
        <taxon>Streptosporangiales</taxon>
        <taxon>Nocardiopsidaceae</taxon>
        <taxon>Streptomonospora</taxon>
    </lineage>
</organism>
<dbReference type="RefSeq" id="WP_344142065.1">
    <property type="nucleotide sequence ID" value="NZ_BAAAQI010000004.1"/>
</dbReference>
<reference evidence="2" key="1">
    <citation type="journal article" date="2019" name="Int. J. Syst. Evol. Microbiol.">
        <title>The Global Catalogue of Microorganisms (GCM) 10K type strain sequencing project: providing services to taxonomists for standard genome sequencing and annotation.</title>
        <authorList>
            <consortium name="The Broad Institute Genomics Platform"/>
            <consortium name="The Broad Institute Genome Sequencing Center for Infectious Disease"/>
            <person name="Wu L."/>
            <person name="Ma J."/>
        </authorList>
    </citation>
    <scope>NUCLEOTIDE SEQUENCE [LARGE SCALE GENOMIC DNA]</scope>
    <source>
        <strain evidence="2">CGMCC 4.7304</strain>
    </source>
</reference>
<dbReference type="EMBL" id="JBHSIY010000010">
    <property type="protein sequence ID" value="MFC4867664.1"/>
    <property type="molecule type" value="Genomic_DNA"/>
</dbReference>
<evidence type="ECO:0008006" key="3">
    <source>
        <dbReference type="Google" id="ProtNLM"/>
    </source>
</evidence>
<sequence>MAGPGVLVADDEPDIVDTVSTVLESHGFDTAAAATASAGSRRSCRPGRTAAAIMVIVSASFVFGDNAMVEPIPFEPAAAPSSPA</sequence>